<comment type="caution">
    <text evidence="7">The sequence shown here is derived from an EMBL/GenBank/DDBJ whole genome shotgun (WGS) entry which is preliminary data.</text>
</comment>
<dbReference type="Gene3D" id="1.20.1250.20">
    <property type="entry name" value="MFS general substrate transporter like domains"/>
    <property type="match status" value="2"/>
</dbReference>
<name>M0QGD4_9ACTN</name>
<organism evidence="7 8">
    <name type="scientific">Gordonia soli NBRC 108243</name>
    <dbReference type="NCBI Taxonomy" id="1223545"/>
    <lineage>
        <taxon>Bacteria</taxon>
        <taxon>Bacillati</taxon>
        <taxon>Actinomycetota</taxon>
        <taxon>Actinomycetes</taxon>
        <taxon>Mycobacteriales</taxon>
        <taxon>Gordoniaceae</taxon>
        <taxon>Gordonia</taxon>
    </lineage>
</organism>
<gene>
    <name evidence="7" type="ORF">GS4_08_00940</name>
</gene>
<dbReference type="InterPro" id="IPR036259">
    <property type="entry name" value="MFS_trans_sf"/>
</dbReference>
<dbReference type="PANTHER" id="PTHR23514:SF13">
    <property type="entry name" value="INNER MEMBRANE PROTEIN YBJJ"/>
    <property type="match status" value="1"/>
</dbReference>
<feature type="transmembrane region" description="Helical" evidence="5">
    <location>
        <begin position="207"/>
        <end position="225"/>
    </location>
</feature>
<dbReference type="Proteomes" id="UP000011666">
    <property type="component" value="Unassembled WGS sequence"/>
</dbReference>
<evidence type="ECO:0000256" key="5">
    <source>
        <dbReference type="SAM" id="Phobius"/>
    </source>
</evidence>
<dbReference type="PANTHER" id="PTHR23514">
    <property type="entry name" value="BYPASS OF STOP CODON PROTEIN 6"/>
    <property type="match status" value="1"/>
</dbReference>
<feature type="transmembrane region" description="Helical" evidence="5">
    <location>
        <begin position="245"/>
        <end position="266"/>
    </location>
</feature>
<accession>M0QGD4</accession>
<evidence type="ECO:0000256" key="3">
    <source>
        <dbReference type="ARBA" id="ARBA00022989"/>
    </source>
</evidence>
<dbReference type="InterPro" id="IPR011701">
    <property type="entry name" value="MFS"/>
</dbReference>
<feature type="transmembrane region" description="Helical" evidence="5">
    <location>
        <begin position="43"/>
        <end position="62"/>
    </location>
</feature>
<dbReference type="EMBL" id="BANX01000008">
    <property type="protein sequence ID" value="GAC67509.1"/>
    <property type="molecule type" value="Genomic_DNA"/>
</dbReference>
<evidence type="ECO:0000256" key="2">
    <source>
        <dbReference type="ARBA" id="ARBA00022692"/>
    </source>
</evidence>
<dbReference type="GO" id="GO:0022857">
    <property type="term" value="F:transmembrane transporter activity"/>
    <property type="evidence" value="ECO:0007669"/>
    <property type="project" value="InterPro"/>
</dbReference>
<feature type="transmembrane region" description="Helical" evidence="5">
    <location>
        <begin position="333"/>
        <end position="350"/>
    </location>
</feature>
<evidence type="ECO:0000259" key="6">
    <source>
        <dbReference type="PROSITE" id="PS50850"/>
    </source>
</evidence>
<dbReference type="eggNOG" id="COG0738">
    <property type="taxonomic scope" value="Bacteria"/>
</dbReference>
<keyword evidence="4 5" id="KW-0472">Membrane</keyword>
<dbReference type="InterPro" id="IPR020846">
    <property type="entry name" value="MFS_dom"/>
</dbReference>
<evidence type="ECO:0000313" key="7">
    <source>
        <dbReference type="EMBL" id="GAC67509.1"/>
    </source>
</evidence>
<feature type="transmembrane region" description="Helical" evidence="5">
    <location>
        <begin position="168"/>
        <end position="186"/>
    </location>
</feature>
<evidence type="ECO:0000313" key="8">
    <source>
        <dbReference type="Proteomes" id="UP000011666"/>
    </source>
</evidence>
<dbReference type="PROSITE" id="PS50850">
    <property type="entry name" value="MFS"/>
    <property type="match status" value="1"/>
</dbReference>
<evidence type="ECO:0000256" key="1">
    <source>
        <dbReference type="ARBA" id="ARBA00004651"/>
    </source>
</evidence>
<feature type="transmembrane region" description="Helical" evidence="5">
    <location>
        <begin position="95"/>
        <end position="120"/>
    </location>
</feature>
<comment type="subcellular location">
    <subcellularLocation>
        <location evidence="1">Cell membrane</location>
        <topology evidence="1">Multi-pass membrane protein</topology>
    </subcellularLocation>
</comment>
<keyword evidence="2 5" id="KW-0812">Transmembrane</keyword>
<reference evidence="7 8" key="1">
    <citation type="submission" date="2013-01" db="EMBL/GenBank/DDBJ databases">
        <title>Whole genome shotgun sequence of Gordonia soli NBRC 108243.</title>
        <authorList>
            <person name="Isaki-Nakamura S."/>
            <person name="Hosoyama A."/>
            <person name="Tsuchikane K."/>
            <person name="Ando Y."/>
            <person name="Baba S."/>
            <person name="Ohji S."/>
            <person name="Hamada M."/>
            <person name="Tamura T."/>
            <person name="Yamazoe A."/>
            <person name="Yamazaki S."/>
            <person name="Fujita N."/>
        </authorList>
    </citation>
    <scope>NUCLEOTIDE SEQUENCE [LARGE SCALE GENOMIC DNA]</scope>
    <source>
        <strain evidence="7 8">NBRC 108243</strain>
    </source>
</reference>
<dbReference type="InterPro" id="IPR051788">
    <property type="entry name" value="MFS_Transporter"/>
</dbReference>
<protein>
    <submittedName>
        <fullName evidence="7">Putative major facilitator superfamily transporter</fullName>
    </submittedName>
</protein>
<feature type="transmembrane region" description="Helical" evidence="5">
    <location>
        <begin position="278"/>
        <end position="295"/>
    </location>
</feature>
<feature type="domain" description="Major facilitator superfamily (MFS) profile" evidence="6">
    <location>
        <begin position="210"/>
        <end position="389"/>
    </location>
</feature>
<feature type="transmembrane region" description="Helical" evidence="5">
    <location>
        <begin position="69"/>
        <end position="89"/>
    </location>
</feature>
<proteinExistence type="predicted"/>
<dbReference type="Pfam" id="PF07690">
    <property type="entry name" value="MFS_1"/>
    <property type="match status" value="1"/>
</dbReference>
<dbReference type="SUPFAM" id="SSF103473">
    <property type="entry name" value="MFS general substrate transporter"/>
    <property type="match status" value="1"/>
</dbReference>
<feature type="transmembrane region" description="Helical" evidence="5">
    <location>
        <begin position="362"/>
        <end position="383"/>
    </location>
</feature>
<dbReference type="AlphaFoldDB" id="M0QGD4"/>
<dbReference type="GO" id="GO:0005886">
    <property type="term" value="C:plasma membrane"/>
    <property type="evidence" value="ECO:0007669"/>
    <property type="project" value="UniProtKB-SubCell"/>
</dbReference>
<keyword evidence="8" id="KW-1185">Reference proteome</keyword>
<feature type="transmembrane region" description="Helical" evidence="5">
    <location>
        <begin position="141"/>
        <end position="162"/>
    </location>
</feature>
<keyword evidence="3 5" id="KW-1133">Transmembrane helix</keyword>
<sequence length="389" mass="38102">MMVVRRFPVAGLWLVFFVNGAVLASWAPRIPDVAERLGTSDAALGGALFGVAAGSIPALMATARLLATVSAHVVCVASAVVFVIALPAISVVGEVMWLAAVLAVLGAASGCLDVAMNAAAVRFQCERRSGGGESRSVLSRLHGGYSLGVVVGAAGATLATAVEVPVREHFLTVTAVLLALVAVAASQLPRLPADVSAVGAGPSTVRAVLALPAAIVAVAIAGLLVEGMVTDWSALAIARDFGAGAAVGSATLAGFSVAMFVSRSVGDRLIDRFGRRRVLVGGAAVVGAALAVGMSQSSAPVAVACVVIVGLGLGPVFPLAMSAAADNASPTSVAAATAAISAVGYLAYLAGPPMIGVVAEHAGLTATIGGVGLGCAVIIGACGRSRALG</sequence>
<evidence type="ECO:0000256" key="4">
    <source>
        <dbReference type="ARBA" id="ARBA00023136"/>
    </source>
</evidence>
<feature type="transmembrane region" description="Helical" evidence="5">
    <location>
        <begin position="301"/>
        <end position="321"/>
    </location>
</feature>